<evidence type="ECO:0000313" key="9">
    <source>
        <dbReference type="EMBL" id="KAF9530632.1"/>
    </source>
</evidence>
<gene>
    <name evidence="9" type="ORF">CPB83DRAFT_763056</name>
</gene>
<evidence type="ECO:0000256" key="1">
    <source>
        <dbReference type="ARBA" id="ARBA00004325"/>
    </source>
</evidence>
<comment type="subcellular location">
    <subcellularLocation>
        <location evidence="1">Mitochondrion membrane</location>
    </subcellularLocation>
</comment>
<evidence type="ECO:0000259" key="8">
    <source>
        <dbReference type="PROSITE" id="PS51503"/>
    </source>
</evidence>
<accession>A0A9P6EKB8</accession>
<feature type="transmembrane region" description="Helical" evidence="7">
    <location>
        <begin position="42"/>
        <end position="61"/>
    </location>
</feature>
<keyword evidence="2 7" id="KW-0812">Transmembrane</keyword>
<comment type="caution">
    <text evidence="9">The sequence shown here is derived from an EMBL/GenBank/DDBJ whole genome shotgun (WGS) entry which is preliminary data.</text>
</comment>
<evidence type="ECO:0000256" key="4">
    <source>
        <dbReference type="ARBA" id="ARBA00023128"/>
    </source>
</evidence>
<dbReference type="Pfam" id="PF04588">
    <property type="entry name" value="HIG_1_N"/>
    <property type="match status" value="1"/>
</dbReference>
<keyword evidence="10" id="KW-1185">Reference proteome</keyword>
<dbReference type="OrthoDB" id="6604018at2759"/>
<evidence type="ECO:0000256" key="2">
    <source>
        <dbReference type="ARBA" id="ARBA00022692"/>
    </source>
</evidence>
<keyword evidence="4" id="KW-0496">Mitochondrion</keyword>
<organism evidence="9 10">
    <name type="scientific">Crepidotus variabilis</name>
    <dbReference type="NCBI Taxonomy" id="179855"/>
    <lineage>
        <taxon>Eukaryota</taxon>
        <taxon>Fungi</taxon>
        <taxon>Dikarya</taxon>
        <taxon>Basidiomycota</taxon>
        <taxon>Agaricomycotina</taxon>
        <taxon>Agaricomycetes</taxon>
        <taxon>Agaricomycetidae</taxon>
        <taxon>Agaricales</taxon>
        <taxon>Agaricineae</taxon>
        <taxon>Crepidotaceae</taxon>
        <taxon>Crepidotus</taxon>
    </lineage>
</organism>
<dbReference type="AlphaFoldDB" id="A0A9P6EKB8"/>
<dbReference type="Proteomes" id="UP000807306">
    <property type="component" value="Unassembled WGS sequence"/>
</dbReference>
<dbReference type="PANTHER" id="PTHR12297:SF3">
    <property type="entry name" value="HIG1 DOMAIN FAMILY MEMBER 1A"/>
    <property type="match status" value="1"/>
</dbReference>
<dbReference type="EMBL" id="MU157839">
    <property type="protein sequence ID" value="KAF9530632.1"/>
    <property type="molecule type" value="Genomic_DNA"/>
</dbReference>
<feature type="region of interest" description="Disordered" evidence="6">
    <location>
        <begin position="136"/>
        <end position="173"/>
    </location>
</feature>
<evidence type="ECO:0000256" key="3">
    <source>
        <dbReference type="ARBA" id="ARBA00022989"/>
    </source>
</evidence>
<dbReference type="GO" id="GO:0031966">
    <property type="term" value="C:mitochondrial membrane"/>
    <property type="evidence" value="ECO:0007669"/>
    <property type="project" value="UniProtKB-SubCell"/>
</dbReference>
<feature type="compositionally biased region" description="Basic and acidic residues" evidence="6">
    <location>
        <begin position="163"/>
        <end position="173"/>
    </location>
</feature>
<keyword evidence="5 7" id="KW-0472">Membrane</keyword>
<keyword evidence="3 7" id="KW-1133">Transmembrane helix</keyword>
<dbReference type="InterPro" id="IPR007667">
    <property type="entry name" value="Hypoxia_induced_domain"/>
</dbReference>
<proteinExistence type="predicted"/>
<dbReference type="PROSITE" id="PS51503">
    <property type="entry name" value="HIG1"/>
    <property type="match status" value="1"/>
</dbReference>
<feature type="transmembrane region" description="Helical" evidence="7">
    <location>
        <begin position="73"/>
        <end position="92"/>
    </location>
</feature>
<dbReference type="GO" id="GO:0097250">
    <property type="term" value="P:mitochondrial respirasome assembly"/>
    <property type="evidence" value="ECO:0007669"/>
    <property type="project" value="TreeGrafter"/>
</dbReference>
<evidence type="ECO:0000256" key="5">
    <source>
        <dbReference type="ARBA" id="ARBA00023136"/>
    </source>
</evidence>
<sequence>MAELPTIAVSGATASPPRVRPYQDPLETWSAKFKRKFMENPWVPVGCFLTCGALVMSAYKLRQGRSKEMNHWLRARVAFQGVTIVALVWGSIEMKKLRDAEAAGGVDSNERVQQEARLVKERERREFQERLREAERVTDEEEKLLGRSKPKVVPTAAATENAGVEKKTSKSWW</sequence>
<reference evidence="9" key="1">
    <citation type="submission" date="2020-11" db="EMBL/GenBank/DDBJ databases">
        <authorList>
            <consortium name="DOE Joint Genome Institute"/>
            <person name="Ahrendt S."/>
            <person name="Riley R."/>
            <person name="Andreopoulos W."/>
            <person name="Labutti K."/>
            <person name="Pangilinan J."/>
            <person name="Ruiz-Duenas F.J."/>
            <person name="Barrasa J.M."/>
            <person name="Sanchez-Garcia M."/>
            <person name="Camarero S."/>
            <person name="Miyauchi S."/>
            <person name="Serrano A."/>
            <person name="Linde D."/>
            <person name="Babiker R."/>
            <person name="Drula E."/>
            <person name="Ayuso-Fernandez I."/>
            <person name="Pacheco R."/>
            <person name="Padilla G."/>
            <person name="Ferreira P."/>
            <person name="Barriuso J."/>
            <person name="Kellner H."/>
            <person name="Castanera R."/>
            <person name="Alfaro M."/>
            <person name="Ramirez L."/>
            <person name="Pisabarro A.G."/>
            <person name="Kuo A."/>
            <person name="Tritt A."/>
            <person name="Lipzen A."/>
            <person name="He G."/>
            <person name="Yan M."/>
            <person name="Ng V."/>
            <person name="Cullen D."/>
            <person name="Martin F."/>
            <person name="Rosso M.-N."/>
            <person name="Henrissat B."/>
            <person name="Hibbett D."/>
            <person name="Martinez A.T."/>
            <person name="Grigoriev I.V."/>
        </authorList>
    </citation>
    <scope>NUCLEOTIDE SEQUENCE</scope>
    <source>
        <strain evidence="9">CBS 506.95</strain>
    </source>
</reference>
<dbReference type="Gene3D" id="6.10.140.1320">
    <property type="match status" value="1"/>
</dbReference>
<dbReference type="InterPro" id="IPR050355">
    <property type="entry name" value="RCF1"/>
</dbReference>
<feature type="domain" description="HIG1" evidence="8">
    <location>
        <begin position="14"/>
        <end position="105"/>
    </location>
</feature>
<evidence type="ECO:0000313" key="10">
    <source>
        <dbReference type="Proteomes" id="UP000807306"/>
    </source>
</evidence>
<evidence type="ECO:0000256" key="7">
    <source>
        <dbReference type="SAM" id="Phobius"/>
    </source>
</evidence>
<dbReference type="PANTHER" id="PTHR12297">
    <property type="entry name" value="HYPOXIA-INDUCBILE GENE 1 HIG1 -RELATED"/>
    <property type="match status" value="1"/>
</dbReference>
<protein>
    <submittedName>
        <fullName evidence="9">Hypoxia induced protein conserved region-domain-containing protein</fullName>
    </submittedName>
</protein>
<evidence type="ECO:0000256" key="6">
    <source>
        <dbReference type="SAM" id="MobiDB-lite"/>
    </source>
</evidence>
<name>A0A9P6EKB8_9AGAR</name>